<dbReference type="Proteomes" id="UP000257109">
    <property type="component" value="Unassembled WGS sequence"/>
</dbReference>
<dbReference type="EMBL" id="QJKJ01005575">
    <property type="protein sequence ID" value="RDX89778.1"/>
    <property type="molecule type" value="Genomic_DNA"/>
</dbReference>
<dbReference type="Pfam" id="PF25597">
    <property type="entry name" value="SH3_retrovirus"/>
    <property type="match status" value="1"/>
</dbReference>
<comment type="caution">
    <text evidence="2">The sequence shown here is derived from an EMBL/GenBank/DDBJ whole genome shotgun (WGS) entry which is preliminary data.</text>
</comment>
<dbReference type="OrthoDB" id="1692315at2759"/>
<name>A0A371GGT8_MUCPR</name>
<organism evidence="2 3">
    <name type="scientific">Mucuna pruriens</name>
    <name type="common">Velvet bean</name>
    <name type="synonym">Dolichos pruriens</name>
    <dbReference type="NCBI Taxonomy" id="157652"/>
    <lineage>
        <taxon>Eukaryota</taxon>
        <taxon>Viridiplantae</taxon>
        <taxon>Streptophyta</taxon>
        <taxon>Embryophyta</taxon>
        <taxon>Tracheophyta</taxon>
        <taxon>Spermatophyta</taxon>
        <taxon>Magnoliopsida</taxon>
        <taxon>eudicotyledons</taxon>
        <taxon>Gunneridae</taxon>
        <taxon>Pentapetalae</taxon>
        <taxon>rosids</taxon>
        <taxon>fabids</taxon>
        <taxon>Fabales</taxon>
        <taxon>Fabaceae</taxon>
        <taxon>Papilionoideae</taxon>
        <taxon>50 kb inversion clade</taxon>
        <taxon>NPAAA clade</taxon>
        <taxon>indigoferoid/millettioid clade</taxon>
        <taxon>Phaseoleae</taxon>
        <taxon>Mucuna</taxon>
    </lineage>
</organism>
<sequence>MLVFQKAFEWSIKYGMLPYQLITTGFIGLKGCKRGTGNLVEFDKLKKFRFPTYVHISSDERSKDPNSKKCIFVGYVKGVKRFNFYDPISKKFVIGRDAIFDEQFRQWYKHYNSYMIQISYKKCEYDYCVYVKNLTNVEKLTGKGICHEDLSATKKILGIDIHIDKSSRKLWLSQQIYVQKVLDKFYITSAKLVLHWQTTLNFHWISDQRHVVTTHYYHNENT</sequence>
<accession>A0A371GGT8</accession>
<feature type="domain" description="Retroviral polymerase SH3-like" evidence="1">
    <location>
        <begin position="52"/>
        <end position="107"/>
    </location>
</feature>
<evidence type="ECO:0000259" key="1">
    <source>
        <dbReference type="Pfam" id="PF25597"/>
    </source>
</evidence>
<proteinExistence type="predicted"/>
<keyword evidence="3" id="KW-1185">Reference proteome</keyword>
<reference evidence="2" key="1">
    <citation type="submission" date="2018-05" db="EMBL/GenBank/DDBJ databases">
        <title>Draft genome of Mucuna pruriens seed.</title>
        <authorList>
            <person name="Nnadi N.E."/>
            <person name="Vos R."/>
            <person name="Hasami M.H."/>
            <person name="Devisetty U.K."/>
            <person name="Aguiy J.C."/>
        </authorList>
    </citation>
    <scope>NUCLEOTIDE SEQUENCE [LARGE SCALE GENOMIC DNA]</scope>
    <source>
        <strain evidence="2">JCA_2017</strain>
    </source>
</reference>
<evidence type="ECO:0000313" key="3">
    <source>
        <dbReference type="Proteomes" id="UP000257109"/>
    </source>
</evidence>
<dbReference type="InterPro" id="IPR057670">
    <property type="entry name" value="SH3_retrovirus"/>
</dbReference>
<protein>
    <recommendedName>
        <fullName evidence="1">Retroviral polymerase SH3-like domain-containing protein</fullName>
    </recommendedName>
</protein>
<dbReference type="AlphaFoldDB" id="A0A371GGT8"/>
<evidence type="ECO:0000313" key="2">
    <source>
        <dbReference type="EMBL" id="RDX89778.1"/>
    </source>
</evidence>
<gene>
    <name evidence="2" type="ORF">CR513_28455</name>
</gene>
<feature type="non-terminal residue" evidence="2">
    <location>
        <position position="1"/>
    </location>
</feature>